<sequence>MEPEEEHYNLPLAEILLSNNVGVAHIRLVGDLISVKAQLSIGMREMPSLALDQRADIATEILKLEEEYRLAWESVVAAGPDIEELKARLVILENALRGAVRGVVESARRNGIHVANLSLE</sequence>
<organism evidence="1 2">
    <name type="scientific">Streptomyces litchfieldiae</name>
    <dbReference type="NCBI Taxonomy" id="3075543"/>
    <lineage>
        <taxon>Bacteria</taxon>
        <taxon>Bacillati</taxon>
        <taxon>Actinomycetota</taxon>
        <taxon>Actinomycetes</taxon>
        <taxon>Kitasatosporales</taxon>
        <taxon>Streptomycetaceae</taxon>
        <taxon>Streptomyces</taxon>
    </lineage>
</organism>
<gene>
    <name evidence="1" type="ORF">RM590_35245</name>
</gene>
<comment type="caution">
    <text evidence="1">The sequence shown here is derived from an EMBL/GenBank/DDBJ whole genome shotgun (WGS) entry which is preliminary data.</text>
</comment>
<keyword evidence="2" id="KW-1185">Reference proteome</keyword>
<dbReference type="Proteomes" id="UP001183246">
    <property type="component" value="Unassembled WGS sequence"/>
</dbReference>
<proteinExistence type="predicted"/>
<name>A0ABU2N1H6_9ACTN</name>
<evidence type="ECO:0000313" key="2">
    <source>
        <dbReference type="Proteomes" id="UP001183246"/>
    </source>
</evidence>
<protein>
    <submittedName>
        <fullName evidence="1">Uncharacterized protein</fullName>
    </submittedName>
</protein>
<evidence type="ECO:0000313" key="1">
    <source>
        <dbReference type="EMBL" id="MDT0347777.1"/>
    </source>
</evidence>
<accession>A0ABU2N1H6</accession>
<dbReference type="EMBL" id="JAVREL010000048">
    <property type="protein sequence ID" value="MDT0347777.1"/>
    <property type="molecule type" value="Genomic_DNA"/>
</dbReference>
<reference evidence="2" key="1">
    <citation type="submission" date="2023-07" db="EMBL/GenBank/DDBJ databases">
        <title>30 novel species of actinomycetes from the DSMZ collection.</title>
        <authorList>
            <person name="Nouioui I."/>
        </authorList>
    </citation>
    <scope>NUCLEOTIDE SEQUENCE [LARGE SCALE GENOMIC DNA]</scope>
    <source>
        <strain evidence="2">DSM 44938</strain>
    </source>
</reference>